<sequence>MLIVEWIGGGGGEWEAASLSPPHFSNNYTSSSCEKWGGEAERGDALMDLKSIKSNPGYGRSRALHAACKQGGGSGRPVKKKNFIFFTGGRGGGGGGGVVLLRPRCLSDMRKYIIYFTNMLVLVLQNQLESFWAG</sequence>
<proteinExistence type="predicted"/>
<organism evidence="1">
    <name type="scientific">Morchella brunnea</name>
    <dbReference type="NCBI Taxonomy" id="1174671"/>
    <lineage>
        <taxon>Eukaryota</taxon>
        <taxon>Fungi</taxon>
        <taxon>Dikarya</taxon>
        <taxon>Ascomycota</taxon>
        <taxon>Pezizomycotina</taxon>
        <taxon>Pezizomycetes</taxon>
        <taxon>Pezizales</taxon>
        <taxon>Morchellaceae</taxon>
        <taxon>Morchella</taxon>
    </lineage>
</organism>
<protein>
    <submittedName>
        <fullName evidence="1">Uncharacterized protein</fullName>
    </submittedName>
</protein>
<name>A0A8K1I7R1_9PEZI</name>
<geneLocation type="mitochondrion" evidence="1"/>
<accession>A0A8K1I7R1</accession>
<dbReference type="RefSeq" id="YP_010218682.1">
    <property type="nucleotide sequence ID" value="NC_058917.1"/>
</dbReference>
<gene>
    <name evidence="1" type="primary">orf134B</name>
</gene>
<dbReference type="AlphaFoldDB" id="A0A8K1I7R1"/>
<evidence type="ECO:0000313" key="1">
    <source>
        <dbReference type="EMBL" id="UBU98384.1"/>
    </source>
</evidence>
<reference evidence="1" key="1">
    <citation type="submission" date="2021-01" db="EMBL/GenBank/DDBJ databases">
        <authorList>
            <person name="Sun H.-H."/>
            <person name="Zhang S."/>
            <person name="Zhang Y.-J."/>
        </authorList>
    </citation>
    <scope>NUCLEOTIDE SEQUENCE</scope>
    <source>
        <strain evidence="1">CMM1</strain>
    </source>
</reference>
<dbReference type="EMBL" id="MW538937">
    <property type="protein sequence ID" value="UBU98384.1"/>
    <property type="molecule type" value="Genomic_DNA"/>
</dbReference>
<keyword evidence="1" id="KW-0496">Mitochondrion</keyword>
<dbReference type="GeneID" id="68665327"/>